<keyword evidence="1" id="KW-0812">Transmembrane</keyword>
<evidence type="ECO:0000256" key="1">
    <source>
        <dbReference type="SAM" id="Phobius"/>
    </source>
</evidence>
<feature type="transmembrane region" description="Helical" evidence="1">
    <location>
        <begin position="9"/>
        <end position="31"/>
    </location>
</feature>
<dbReference type="Pfam" id="PF18926">
    <property type="entry name" value="DUF5676"/>
    <property type="match status" value="1"/>
</dbReference>
<dbReference type="Proteomes" id="UP000319004">
    <property type="component" value="Chromosome"/>
</dbReference>
<name>A0A518I3D6_9BACT</name>
<evidence type="ECO:0000313" key="3">
    <source>
        <dbReference type="Proteomes" id="UP000319004"/>
    </source>
</evidence>
<sequence length="98" mass="10799">MNRLSIPRFGFAVAAACTIAYVGCVFVMMTVPQETAIKFFNSLMHGVDVTTIMRSDMPIWETILGTIETFVLGWLFGAFIACCYNCCAKPLRSTELGS</sequence>
<proteinExistence type="predicted"/>
<feature type="transmembrane region" description="Helical" evidence="1">
    <location>
        <begin position="63"/>
        <end position="84"/>
    </location>
</feature>
<keyword evidence="3" id="KW-1185">Reference proteome</keyword>
<dbReference type="AlphaFoldDB" id="A0A518I3D6"/>
<keyword evidence="1" id="KW-1133">Transmembrane helix</keyword>
<dbReference type="OrthoDB" id="289574at2"/>
<keyword evidence="1" id="KW-0472">Membrane</keyword>
<accession>A0A518I3D6</accession>
<gene>
    <name evidence="2" type="ORF">Enr13x_74470</name>
</gene>
<dbReference type="EMBL" id="CP037423">
    <property type="protein sequence ID" value="QDV47537.1"/>
    <property type="molecule type" value="Genomic_DNA"/>
</dbReference>
<dbReference type="InterPro" id="IPR044020">
    <property type="entry name" value="DUF5676"/>
</dbReference>
<dbReference type="KEGG" id="snep:Enr13x_74470"/>
<evidence type="ECO:0000313" key="2">
    <source>
        <dbReference type="EMBL" id="QDV47537.1"/>
    </source>
</evidence>
<reference evidence="2 3" key="1">
    <citation type="submission" date="2019-03" db="EMBL/GenBank/DDBJ databases">
        <title>Deep-cultivation of Planctomycetes and their phenomic and genomic characterization uncovers novel biology.</title>
        <authorList>
            <person name="Wiegand S."/>
            <person name="Jogler M."/>
            <person name="Boedeker C."/>
            <person name="Pinto D."/>
            <person name="Vollmers J."/>
            <person name="Rivas-Marin E."/>
            <person name="Kohn T."/>
            <person name="Peeters S.H."/>
            <person name="Heuer A."/>
            <person name="Rast P."/>
            <person name="Oberbeckmann S."/>
            <person name="Bunk B."/>
            <person name="Jeske O."/>
            <person name="Meyerdierks A."/>
            <person name="Storesund J.E."/>
            <person name="Kallscheuer N."/>
            <person name="Luecker S."/>
            <person name="Lage O.M."/>
            <person name="Pohl T."/>
            <person name="Merkel B.J."/>
            <person name="Hornburger P."/>
            <person name="Mueller R.-W."/>
            <person name="Bruemmer F."/>
            <person name="Labrenz M."/>
            <person name="Spormann A.M."/>
            <person name="Op den Camp H."/>
            <person name="Overmann J."/>
            <person name="Amann R."/>
            <person name="Jetten M.S.M."/>
            <person name="Mascher T."/>
            <person name="Medema M.H."/>
            <person name="Devos D.P."/>
            <person name="Kaster A.-K."/>
            <person name="Ovreas L."/>
            <person name="Rohde M."/>
            <person name="Galperin M.Y."/>
            <person name="Jogler C."/>
        </authorList>
    </citation>
    <scope>NUCLEOTIDE SEQUENCE [LARGE SCALE GENOMIC DNA]</scope>
    <source>
        <strain evidence="2 3">Enr13</strain>
    </source>
</reference>
<organism evidence="2 3">
    <name type="scientific">Stieleria neptunia</name>
    <dbReference type="NCBI Taxonomy" id="2527979"/>
    <lineage>
        <taxon>Bacteria</taxon>
        <taxon>Pseudomonadati</taxon>
        <taxon>Planctomycetota</taxon>
        <taxon>Planctomycetia</taxon>
        <taxon>Pirellulales</taxon>
        <taxon>Pirellulaceae</taxon>
        <taxon>Stieleria</taxon>
    </lineage>
</organism>
<protein>
    <submittedName>
        <fullName evidence="2">Uncharacterized protein</fullName>
    </submittedName>
</protein>